<dbReference type="EMBL" id="UYSG01001535">
    <property type="protein sequence ID" value="VDL45843.1"/>
    <property type="molecule type" value="Genomic_DNA"/>
</dbReference>
<dbReference type="InterPro" id="IPR036812">
    <property type="entry name" value="NAD(P)_OxRdtase_dom_sf"/>
</dbReference>
<dbReference type="WBParaSite" id="HDID_0000422801-mRNA-1">
    <property type="protein sequence ID" value="HDID_0000422801-mRNA-1"/>
    <property type="gene ID" value="HDID_0000422801"/>
</dbReference>
<proteinExistence type="predicted"/>
<evidence type="ECO:0000259" key="1">
    <source>
        <dbReference type="Pfam" id="PF00248"/>
    </source>
</evidence>
<dbReference type="InterPro" id="IPR023210">
    <property type="entry name" value="NADP_OxRdtase_dom"/>
</dbReference>
<dbReference type="OrthoDB" id="416253at2759"/>
<dbReference type="GO" id="GO:0016491">
    <property type="term" value="F:oxidoreductase activity"/>
    <property type="evidence" value="ECO:0007669"/>
    <property type="project" value="InterPro"/>
</dbReference>
<reference evidence="4" key="1">
    <citation type="submission" date="2017-02" db="UniProtKB">
        <authorList>
            <consortium name="WormBaseParasite"/>
        </authorList>
    </citation>
    <scope>IDENTIFICATION</scope>
</reference>
<dbReference type="AlphaFoldDB" id="A0A0R3SH16"/>
<sequence length="211" mass="23170">MPVFAPQVSLSNGLVIPAIGLGTFKTTNNDVVKVAISTALDVGYRHIDTAFIYSNEADVGAALKSKMSEGGISREEMFITTKLWGTEHHPQDVMPACKASLARLQLDYVDLYHVHWPVPLPHEEPRGNFTLEDTWRAMENLVETGLVRNVGISNFNRSQIDRIFDVATIKPTVLQIEASIGFLNEKLIKYAQSIGLQVTGYAPFGSPGTSP</sequence>
<gene>
    <name evidence="2" type="ORF">HDID_LOCUS4226</name>
</gene>
<dbReference type="SUPFAM" id="SSF51430">
    <property type="entry name" value="NAD(P)-linked oxidoreductase"/>
    <property type="match status" value="1"/>
</dbReference>
<dbReference type="PROSITE" id="PS00062">
    <property type="entry name" value="ALDOKETO_REDUCTASE_2"/>
    <property type="match status" value="1"/>
</dbReference>
<dbReference type="PANTHER" id="PTHR11732">
    <property type="entry name" value="ALDO/KETO REDUCTASE"/>
    <property type="match status" value="1"/>
</dbReference>
<evidence type="ECO:0000313" key="3">
    <source>
        <dbReference type="Proteomes" id="UP000274504"/>
    </source>
</evidence>
<protein>
    <submittedName>
        <fullName evidence="4">Aldo_ket_red domain-containing protein</fullName>
    </submittedName>
</protein>
<evidence type="ECO:0000313" key="2">
    <source>
        <dbReference type="EMBL" id="VDL45843.1"/>
    </source>
</evidence>
<evidence type="ECO:0000313" key="4">
    <source>
        <dbReference type="WBParaSite" id="HDID_0000422801-mRNA-1"/>
    </source>
</evidence>
<dbReference type="Proteomes" id="UP000274504">
    <property type="component" value="Unassembled WGS sequence"/>
</dbReference>
<dbReference type="PRINTS" id="PR00069">
    <property type="entry name" value="ALDKETRDTASE"/>
</dbReference>
<reference evidence="2 3" key="2">
    <citation type="submission" date="2018-11" db="EMBL/GenBank/DDBJ databases">
        <authorList>
            <consortium name="Pathogen Informatics"/>
        </authorList>
    </citation>
    <scope>NUCLEOTIDE SEQUENCE [LARGE SCALE GENOMIC DNA]</scope>
</reference>
<dbReference type="InterPro" id="IPR020471">
    <property type="entry name" value="AKR"/>
</dbReference>
<accession>A0A0R3SH16</accession>
<dbReference type="STRING" id="6216.A0A0R3SH16"/>
<dbReference type="Gene3D" id="3.20.20.100">
    <property type="entry name" value="NADP-dependent oxidoreductase domain"/>
    <property type="match status" value="1"/>
</dbReference>
<dbReference type="InterPro" id="IPR018170">
    <property type="entry name" value="Aldo/ket_reductase_CS"/>
</dbReference>
<feature type="domain" description="NADP-dependent oxidoreductase" evidence="1">
    <location>
        <begin position="19"/>
        <end position="206"/>
    </location>
</feature>
<dbReference type="PROSITE" id="PS00798">
    <property type="entry name" value="ALDOKETO_REDUCTASE_1"/>
    <property type="match status" value="1"/>
</dbReference>
<dbReference type="Pfam" id="PF00248">
    <property type="entry name" value="Aldo_ket_red"/>
    <property type="match status" value="1"/>
</dbReference>
<organism evidence="4">
    <name type="scientific">Hymenolepis diminuta</name>
    <name type="common">Rat tapeworm</name>
    <dbReference type="NCBI Taxonomy" id="6216"/>
    <lineage>
        <taxon>Eukaryota</taxon>
        <taxon>Metazoa</taxon>
        <taxon>Spiralia</taxon>
        <taxon>Lophotrochozoa</taxon>
        <taxon>Platyhelminthes</taxon>
        <taxon>Cestoda</taxon>
        <taxon>Eucestoda</taxon>
        <taxon>Cyclophyllidea</taxon>
        <taxon>Hymenolepididae</taxon>
        <taxon>Hymenolepis</taxon>
    </lineage>
</organism>
<name>A0A0R3SH16_HYMDI</name>